<dbReference type="Proteomes" id="UP000507470">
    <property type="component" value="Unassembled WGS sequence"/>
</dbReference>
<dbReference type="GO" id="GO:0016887">
    <property type="term" value="F:ATP hydrolysis activity"/>
    <property type="evidence" value="ECO:0007669"/>
    <property type="project" value="InterPro"/>
</dbReference>
<evidence type="ECO:0000259" key="10">
    <source>
        <dbReference type="PROSITE" id="PS50929"/>
    </source>
</evidence>
<keyword evidence="7 9" id="KW-1133">Transmembrane helix</keyword>
<evidence type="ECO:0000256" key="4">
    <source>
        <dbReference type="ARBA" id="ARBA00022737"/>
    </source>
</evidence>
<dbReference type="GO" id="GO:0140359">
    <property type="term" value="F:ABC-type transporter activity"/>
    <property type="evidence" value="ECO:0007669"/>
    <property type="project" value="InterPro"/>
</dbReference>
<name>A0A6J8CBS4_MYTCO</name>
<evidence type="ECO:0000256" key="2">
    <source>
        <dbReference type="ARBA" id="ARBA00022448"/>
    </source>
</evidence>
<dbReference type="PANTHER" id="PTHR24223">
    <property type="entry name" value="ATP-BINDING CASSETTE SUB-FAMILY C"/>
    <property type="match status" value="1"/>
</dbReference>
<dbReference type="InterPro" id="IPR003439">
    <property type="entry name" value="ABC_transporter-like_ATP-bd"/>
</dbReference>
<accession>A0A6J8CBS4</accession>
<dbReference type="SUPFAM" id="SSF52540">
    <property type="entry name" value="P-loop containing nucleoside triphosphate hydrolases"/>
    <property type="match status" value="1"/>
</dbReference>
<keyword evidence="12" id="KW-1185">Reference proteome</keyword>
<evidence type="ECO:0000313" key="11">
    <source>
        <dbReference type="EMBL" id="CAC5393002.1"/>
    </source>
</evidence>
<evidence type="ECO:0000256" key="5">
    <source>
        <dbReference type="ARBA" id="ARBA00022741"/>
    </source>
</evidence>
<dbReference type="PANTHER" id="PTHR24223:SF443">
    <property type="entry name" value="MULTIDRUG-RESISTANCE LIKE PROTEIN 1, ISOFORM I"/>
    <property type="match status" value="1"/>
</dbReference>
<dbReference type="InterPro" id="IPR036640">
    <property type="entry name" value="ABC1_TM_sf"/>
</dbReference>
<dbReference type="Gene3D" id="1.20.1560.10">
    <property type="entry name" value="ABC transporter type 1, transmembrane domain"/>
    <property type="match status" value="1"/>
</dbReference>
<dbReference type="GO" id="GO:0005524">
    <property type="term" value="F:ATP binding"/>
    <property type="evidence" value="ECO:0007669"/>
    <property type="project" value="UniProtKB-KW"/>
</dbReference>
<dbReference type="InterPro" id="IPR050173">
    <property type="entry name" value="ABC_transporter_C-like"/>
</dbReference>
<evidence type="ECO:0000256" key="1">
    <source>
        <dbReference type="ARBA" id="ARBA00004127"/>
    </source>
</evidence>
<keyword evidence="2" id="KW-0813">Transport</keyword>
<reference evidence="11 12" key="1">
    <citation type="submission" date="2020-06" db="EMBL/GenBank/DDBJ databases">
        <authorList>
            <person name="Li R."/>
            <person name="Bekaert M."/>
        </authorList>
    </citation>
    <scope>NUCLEOTIDE SEQUENCE [LARGE SCALE GENOMIC DNA]</scope>
    <source>
        <strain evidence="12">wild</strain>
    </source>
</reference>
<dbReference type="Pfam" id="PF00664">
    <property type="entry name" value="ABC_membrane"/>
    <property type="match status" value="1"/>
</dbReference>
<evidence type="ECO:0000256" key="9">
    <source>
        <dbReference type="SAM" id="Phobius"/>
    </source>
</evidence>
<keyword evidence="3 9" id="KW-0812">Transmembrane</keyword>
<keyword evidence="8 9" id="KW-0472">Membrane</keyword>
<evidence type="ECO:0000256" key="3">
    <source>
        <dbReference type="ARBA" id="ARBA00022692"/>
    </source>
</evidence>
<evidence type="ECO:0000313" key="12">
    <source>
        <dbReference type="Proteomes" id="UP000507470"/>
    </source>
</evidence>
<feature type="transmembrane region" description="Helical" evidence="9">
    <location>
        <begin position="190"/>
        <end position="211"/>
    </location>
</feature>
<evidence type="ECO:0000256" key="6">
    <source>
        <dbReference type="ARBA" id="ARBA00022840"/>
    </source>
</evidence>
<dbReference type="Pfam" id="PF00005">
    <property type="entry name" value="ABC_tran"/>
    <property type="match status" value="1"/>
</dbReference>
<keyword evidence="5" id="KW-0547">Nucleotide-binding</keyword>
<dbReference type="SUPFAM" id="SSF90123">
    <property type="entry name" value="ABC transporter transmembrane region"/>
    <property type="match status" value="1"/>
</dbReference>
<evidence type="ECO:0000256" key="8">
    <source>
        <dbReference type="ARBA" id="ARBA00023136"/>
    </source>
</evidence>
<keyword evidence="6" id="KW-0067">ATP-binding</keyword>
<gene>
    <name evidence="11" type="ORF">MCOR_27897</name>
</gene>
<feature type="domain" description="ABC transmembrane type-1" evidence="10">
    <location>
        <begin position="67"/>
        <end position="247"/>
    </location>
</feature>
<sequence length="378" mass="42144">MDRFKLFEFLFNLEKIYILDLILVVMTIIDTVREVSEEKLSYTAPNVVIVSGLINAVSYETCPEEKASILNLLYFWWMNSFLIAYSDDRENKPSWKGYLPAIGLFVSGMIQSVFYHQNYKLGMAVGMRVRCSLISAIYKKSLTMNSDAKKETMLGQIVSLMSVDCQHLQDMFTYLSTVMSVPVQVAIGMYLLWGTLGISCLAGLGVLLLLIPLNSFVAARQLTLTADVLALKGERIKLMNQILNGMKGKVSLKRVGNFLCSEDLDPSSIQHVFDTEYAIKIQRGTFTWDKENPQSTLRDINLTIPDGQLVAVVGHVGAGKSSLFSATLGEMLKIDGSVAIKKVSVEKKVVSLLLFVFYDGDSSLTKLSGTILMFEIKR</sequence>
<keyword evidence="4" id="KW-0677">Repeat</keyword>
<organism evidence="11 12">
    <name type="scientific">Mytilus coruscus</name>
    <name type="common">Sea mussel</name>
    <dbReference type="NCBI Taxonomy" id="42192"/>
    <lineage>
        <taxon>Eukaryota</taxon>
        <taxon>Metazoa</taxon>
        <taxon>Spiralia</taxon>
        <taxon>Lophotrochozoa</taxon>
        <taxon>Mollusca</taxon>
        <taxon>Bivalvia</taxon>
        <taxon>Autobranchia</taxon>
        <taxon>Pteriomorphia</taxon>
        <taxon>Mytilida</taxon>
        <taxon>Mytiloidea</taxon>
        <taxon>Mytilidae</taxon>
        <taxon>Mytilinae</taxon>
        <taxon>Mytilus</taxon>
    </lineage>
</organism>
<dbReference type="EMBL" id="CACVKT020005116">
    <property type="protein sequence ID" value="CAC5393002.1"/>
    <property type="molecule type" value="Genomic_DNA"/>
</dbReference>
<dbReference type="OrthoDB" id="1726658at2759"/>
<comment type="subcellular location">
    <subcellularLocation>
        <location evidence="1">Endomembrane system</location>
        <topology evidence="1">Multi-pass membrane protein</topology>
    </subcellularLocation>
</comment>
<proteinExistence type="predicted"/>
<dbReference type="InterPro" id="IPR011527">
    <property type="entry name" value="ABC1_TM_dom"/>
</dbReference>
<dbReference type="InterPro" id="IPR027417">
    <property type="entry name" value="P-loop_NTPase"/>
</dbReference>
<protein>
    <submittedName>
        <fullName evidence="11">ABCC1</fullName>
    </submittedName>
</protein>
<dbReference type="Gene3D" id="3.40.50.300">
    <property type="entry name" value="P-loop containing nucleotide triphosphate hydrolases"/>
    <property type="match status" value="1"/>
</dbReference>
<evidence type="ECO:0000256" key="7">
    <source>
        <dbReference type="ARBA" id="ARBA00022989"/>
    </source>
</evidence>
<dbReference type="GO" id="GO:0016020">
    <property type="term" value="C:membrane"/>
    <property type="evidence" value="ECO:0007669"/>
    <property type="project" value="InterPro"/>
</dbReference>
<dbReference type="PROSITE" id="PS50929">
    <property type="entry name" value="ABC_TM1F"/>
    <property type="match status" value="1"/>
</dbReference>
<dbReference type="AlphaFoldDB" id="A0A6J8CBS4"/>